<evidence type="ECO:0000313" key="2">
    <source>
        <dbReference type="Proteomes" id="UP001611415"/>
    </source>
</evidence>
<keyword evidence="2" id="KW-1185">Reference proteome</keyword>
<organism evidence="1 2">
    <name type="scientific">Nocardia xishanensis</name>
    <dbReference type="NCBI Taxonomy" id="238964"/>
    <lineage>
        <taxon>Bacteria</taxon>
        <taxon>Bacillati</taxon>
        <taxon>Actinomycetota</taxon>
        <taxon>Actinomycetes</taxon>
        <taxon>Mycobacteriales</taxon>
        <taxon>Nocardiaceae</taxon>
        <taxon>Nocardia</taxon>
    </lineage>
</organism>
<dbReference type="SUPFAM" id="SSF52540">
    <property type="entry name" value="P-loop containing nucleoside triphosphate hydrolases"/>
    <property type="match status" value="1"/>
</dbReference>
<dbReference type="Proteomes" id="UP001611415">
    <property type="component" value="Unassembled WGS sequence"/>
</dbReference>
<proteinExistence type="predicted"/>
<reference evidence="1 2" key="1">
    <citation type="submission" date="2024-10" db="EMBL/GenBank/DDBJ databases">
        <title>The Natural Products Discovery Center: Release of the First 8490 Sequenced Strains for Exploring Actinobacteria Biosynthetic Diversity.</title>
        <authorList>
            <person name="Kalkreuter E."/>
            <person name="Kautsar S.A."/>
            <person name="Yang D."/>
            <person name="Bader C.D."/>
            <person name="Teijaro C.N."/>
            <person name="Fluegel L."/>
            <person name="Davis C.M."/>
            <person name="Simpson J.R."/>
            <person name="Lauterbach L."/>
            <person name="Steele A.D."/>
            <person name="Gui C."/>
            <person name="Meng S."/>
            <person name="Li G."/>
            <person name="Viehrig K."/>
            <person name="Ye F."/>
            <person name="Su P."/>
            <person name="Kiefer A.F."/>
            <person name="Nichols A."/>
            <person name="Cepeda A.J."/>
            <person name="Yan W."/>
            <person name="Fan B."/>
            <person name="Jiang Y."/>
            <person name="Adhikari A."/>
            <person name="Zheng C.-J."/>
            <person name="Schuster L."/>
            <person name="Cowan T.M."/>
            <person name="Smanski M.J."/>
            <person name="Chevrette M.G."/>
            <person name="De Carvalho L.P.S."/>
            <person name="Shen B."/>
        </authorList>
    </citation>
    <scope>NUCLEOTIDE SEQUENCE [LARGE SCALE GENOMIC DNA]</scope>
    <source>
        <strain evidence="1 2">NPDC019275</strain>
    </source>
</reference>
<sequence>MNPPLDALPLHSPEPRLPLAAACAVKPVGVQDLRGRTIDELRYPPTAALIFAGVPGAGKSTALRKFFGADATAEAPPTGPSGSIVLDSQHARNHWRHRLGRLPYPLWRPVVHVVHYASIRAALRDAEGPVVIHDCGTFGWSRRMIARWASAYGRDLHVVMLDVPATVARAGQYARGRRINGMFFTLHCRGWDRLIRDIDTGDSAAPAPSSSVVIVDRSTVNRMTRVSFDG</sequence>
<protein>
    <submittedName>
        <fullName evidence="1">AAA family ATPase</fullName>
    </submittedName>
</protein>
<dbReference type="Gene3D" id="3.40.50.300">
    <property type="entry name" value="P-loop containing nucleotide triphosphate hydrolases"/>
    <property type="match status" value="1"/>
</dbReference>
<dbReference type="EMBL" id="JBIRYO010000004">
    <property type="protein sequence ID" value="MFI2473175.1"/>
    <property type="molecule type" value="Genomic_DNA"/>
</dbReference>
<comment type="caution">
    <text evidence="1">The sequence shown here is derived from an EMBL/GenBank/DDBJ whole genome shotgun (WGS) entry which is preliminary data.</text>
</comment>
<dbReference type="RefSeq" id="WP_397091776.1">
    <property type="nucleotide sequence ID" value="NZ_JBIRYO010000004.1"/>
</dbReference>
<accession>A0ABW7WWF2</accession>
<evidence type="ECO:0000313" key="1">
    <source>
        <dbReference type="EMBL" id="MFI2473175.1"/>
    </source>
</evidence>
<dbReference type="InterPro" id="IPR027417">
    <property type="entry name" value="P-loop_NTPase"/>
</dbReference>
<name>A0ABW7WWF2_9NOCA</name>
<dbReference type="Pfam" id="PF13671">
    <property type="entry name" value="AAA_33"/>
    <property type="match status" value="1"/>
</dbReference>
<gene>
    <name evidence="1" type="ORF">ACH49W_07325</name>
</gene>